<sequence length="135" mass="15388">MASGWTFPLFASCNPVETCCKAPYLYGRAHERLRNPQLHNYDGKNEECKDCFNKSFWIAACIGCHQIYHTRLLIREKYGIEGSNGKDCATSYFCCCCALQQHDSEIAHRNEKGTENVDKTGYQPQPQPNAMIMPE</sequence>
<dbReference type="Proteomes" id="UP000766486">
    <property type="component" value="Unassembled WGS sequence"/>
</dbReference>
<reference evidence="2 3" key="1">
    <citation type="submission" date="2019-06" db="EMBL/GenBank/DDBJ databases">
        <authorList>
            <person name="Broberg M."/>
        </authorList>
    </citation>
    <scope>NUCLEOTIDE SEQUENCE [LARGE SCALE GENOMIC DNA]</scope>
</reference>
<dbReference type="Pfam" id="PF04749">
    <property type="entry name" value="PLAC8"/>
    <property type="match status" value="1"/>
</dbReference>
<evidence type="ECO:0000313" key="2">
    <source>
        <dbReference type="EMBL" id="VUC29662.1"/>
    </source>
</evidence>
<accession>A0ABY6UES7</accession>
<name>A0ABY6UES7_BIOOC</name>
<gene>
    <name evidence="2" type="ORF">CLO192961_LOCUS264245</name>
</gene>
<proteinExistence type="predicted"/>
<protein>
    <recommendedName>
        <fullName evidence="4">PLAC8-domain-containing protein</fullName>
    </recommendedName>
</protein>
<dbReference type="NCBIfam" id="TIGR01571">
    <property type="entry name" value="A_thal_Cys_rich"/>
    <property type="match status" value="1"/>
</dbReference>
<evidence type="ECO:0000313" key="3">
    <source>
        <dbReference type="Proteomes" id="UP000766486"/>
    </source>
</evidence>
<dbReference type="PANTHER" id="PTHR15907">
    <property type="entry name" value="DUF614 FAMILY PROTEIN-RELATED"/>
    <property type="match status" value="1"/>
</dbReference>
<feature type="region of interest" description="Disordered" evidence="1">
    <location>
        <begin position="111"/>
        <end position="135"/>
    </location>
</feature>
<evidence type="ECO:0000256" key="1">
    <source>
        <dbReference type="SAM" id="MobiDB-lite"/>
    </source>
</evidence>
<dbReference type="EMBL" id="CABFNS010000807">
    <property type="protein sequence ID" value="VUC29662.1"/>
    <property type="molecule type" value="Genomic_DNA"/>
</dbReference>
<comment type="caution">
    <text evidence="2">The sequence shown here is derived from an EMBL/GenBank/DDBJ whole genome shotgun (WGS) entry which is preliminary data.</text>
</comment>
<dbReference type="InterPro" id="IPR006461">
    <property type="entry name" value="PLAC_motif_containing"/>
</dbReference>
<keyword evidence="3" id="KW-1185">Reference proteome</keyword>
<organism evidence="2 3">
    <name type="scientific">Bionectria ochroleuca</name>
    <name type="common">Gliocladium roseum</name>
    <dbReference type="NCBI Taxonomy" id="29856"/>
    <lineage>
        <taxon>Eukaryota</taxon>
        <taxon>Fungi</taxon>
        <taxon>Dikarya</taxon>
        <taxon>Ascomycota</taxon>
        <taxon>Pezizomycotina</taxon>
        <taxon>Sordariomycetes</taxon>
        <taxon>Hypocreomycetidae</taxon>
        <taxon>Hypocreales</taxon>
        <taxon>Bionectriaceae</taxon>
        <taxon>Clonostachys</taxon>
    </lineage>
</organism>
<evidence type="ECO:0008006" key="4">
    <source>
        <dbReference type="Google" id="ProtNLM"/>
    </source>
</evidence>